<protein>
    <recommendedName>
        <fullName evidence="4">Lipoprotein</fullName>
    </recommendedName>
</protein>
<dbReference type="OrthoDB" id="6522514at2"/>
<dbReference type="PROSITE" id="PS51257">
    <property type="entry name" value="PROKAR_LIPOPROTEIN"/>
    <property type="match status" value="1"/>
</dbReference>
<evidence type="ECO:0008006" key="4">
    <source>
        <dbReference type="Google" id="ProtNLM"/>
    </source>
</evidence>
<dbReference type="STRING" id="371042.NG99_05200"/>
<gene>
    <name evidence="2" type="ORF">NG99_05200</name>
</gene>
<dbReference type="EMBL" id="JRUQ01000019">
    <property type="protein sequence ID" value="KGT95039.1"/>
    <property type="molecule type" value="Genomic_DNA"/>
</dbReference>
<keyword evidence="3" id="KW-1185">Reference proteome</keyword>
<evidence type="ECO:0000313" key="3">
    <source>
        <dbReference type="Proteomes" id="UP000030351"/>
    </source>
</evidence>
<feature type="signal peptide" evidence="1">
    <location>
        <begin position="1"/>
        <end position="20"/>
    </location>
</feature>
<dbReference type="eggNOG" id="ENOG502ZJJB">
    <property type="taxonomic scope" value="Bacteria"/>
</dbReference>
<evidence type="ECO:0000313" key="2">
    <source>
        <dbReference type="EMBL" id="KGT95039.1"/>
    </source>
</evidence>
<reference evidence="2 3" key="1">
    <citation type="submission" date="2014-10" db="EMBL/GenBank/DDBJ databases">
        <title>Genome sequence of Erwinia typographi M043b.</title>
        <authorList>
            <person name="Chan K.-G."/>
            <person name="Tan W.-S."/>
        </authorList>
    </citation>
    <scope>NUCLEOTIDE SEQUENCE [LARGE SCALE GENOMIC DNA]</scope>
    <source>
        <strain evidence="2 3">M043b</strain>
    </source>
</reference>
<dbReference type="Proteomes" id="UP000030351">
    <property type="component" value="Unassembled WGS sequence"/>
</dbReference>
<organism evidence="2 3">
    <name type="scientific">Erwinia typographi</name>
    <dbReference type="NCBI Taxonomy" id="371042"/>
    <lineage>
        <taxon>Bacteria</taxon>
        <taxon>Pseudomonadati</taxon>
        <taxon>Pseudomonadota</taxon>
        <taxon>Gammaproteobacteria</taxon>
        <taxon>Enterobacterales</taxon>
        <taxon>Erwiniaceae</taxon>
        <taxon>Erwinia</taxon>
    </lineage>
</organism>
<keyword evidence="1" id="KW-0732">Signal</keyword>
<accession>A0A0A3ZB92</accession>
<dbReference type="RefSeq" id="WP_034889097.1">
    <property type="nucleotide sequence ID" value="NZ_JRUQ01000019.1"/>
</dbReference>
<proteinExistence type="predicted"/>
<name>A0A0A3ZB92_9GAMM</name>
<evidence type="ECO:0000256" key="1">
    <source>
        <dbReference type="SAM" id="SignalP"/>
    </source>
</evidence>
<dbReference type="AlphaFoldDB" id="A0A0A3ZB92"/>
<feature type="chain" id="PRO_5002006241" description="Lipoprotein" evidence="1">
    <location>
        <begin position="21"/>
        <end position="83"/>
    </location>
</feature>
<sequence length="83" mass="8903">MKKSARLALLGLVFSSAACSQLSQLPLVPPKEDRLATPAAAKCDVSLCQQQCYLQYSQCDRNDDSGCGAKMQSCLQACASQCR</sequence>
<comment type="caution">
    <text evidence="2">The sequence shown here is derived from an EMBL/GenBank/DDBJ whole genome shotgun (WGS) entry which is preliminary data.</text>
</comment>